<dbReference type="Gene3D" id="2.70.98.70">
    <property type="match status" value="1"/>
</dbReference>
<evidence type="ECO:0000259" key="2">
    <source>
        <dbReference type="Pfam" id="PF07940"/>
    </source>
</evidence>
<protein>
    <recommendedName>
        <fullName evidence="2">Heparinase II/III-like C-terminal domain-containing protein</fullName>
    </recommendedName>
</protein>
<proteinExistence type="predicted"/>
<name>A0A329MS42_9BACL</name>
<dbReference type="OrthoDB" id="2491499at2"/>
<sequence length="1068" mass="118386">MRLKLSGKRNGRKWISLILTVMAVSFALVIANNQDSPPVEKVIGIRPSKTKSTIYTKEKVKAARLNINRYEWAKEERDIAVERAERYLKLGYVKLWEAVTAQSIPRSMAVNQQAGSPVTGRKIDEFGAYPYKFEPLEEPWKLVDPSSGYKFPTNDFEAYYRSGLDKNGTFSPDLADKRYLVNELYPEKGEKWGVDDGAGWVDDQGNKFTFIAYYAHWALWDDFIRNALLSFRDAYLFTGQQKYADAGVIMLDRVADVYPQMDVSAFAKQDGFINNGGTGQGKILGSIWEAGLIRDFISCYDAFFPAMSSDKARFVAFLKGQGEKGKGGKLKQTAAGVKKNIEDGLLRQVYPAVKKTQIFGNAGFHQSALAMAAVVLDEKNTSREWIDFIFKPGNLTTENGNPILTGGDLSALMVNEVDRDGYGDEASPEYNSYWLEHLRLVADILEGYSGAKGYDLYENPKFRKMFSGFIDIVMAGKFTPQIGDSGAAGDARIYARLSNVLKGFMKFGDPKFAQAAYRLNGNSLEGMHGTIFDDEPVAVAGRVKTIIDQSGELNAGSVNLTGYGFAALVNGGSPAGAESAVPSFESSEDNLQDVWMYYGRTGAAHSHKDALNIGIHAFGLDLTPDMGYVTFPTDNPLRMRWESNTVSHNAVVVDRKPQSPAWVGLPRLFDDNGRVKLMEMEAPFAYPQTEKYQRTTAMIYADPNNGYTVDFFRIKGGQEHVFSFHGAESSVAAEGLRLVEQNGGTYAGAEVPYRDEAYSRSNTSGFNYLTEVSRDSMPPGRFSVDWSIVDTRKLLKKPENIHLKLTMLGELNEVALAVGQPPQNKPGNPEKLHFLLAKRTGTNLSSVFTSVIEPYRNESFIRSVQLAAVTRNGKTVDGMEARALKVELKSGRVDYIISALQPNVSYLIDGRIQFKGAFGVYSENNNVPEYGYVNGGTTIGELKNPFVQTAGGVVSGTVVDFTRSPADSNQITIRLERPLSEELESLIGRMIYVENDYLRLAPNQARNAVYPIKGVKAEGGNRIVIDIGNVTLIRGWRNPNDTSRGYQYDIQPGNQITIPLPVQKYRFS</sequence>
<evidence type="ECO:0000313" key="4">
    <source>
        <dbReference type="Proteomes" id="UP000250369"/>
    </source>
</evidence>
<dbReference type="GO" id="GO:0016829">
    <property type="term" value="F:lyase activity"/>
    <property type="evidence" value="ECO:0007669"/>
    <property type="project" value="InterPro"/>
</dbReference>
<gene>
    <name evidence="3" type="ORF">DQG23_08730</name>
</gene>
<reference evidence="3 4" key="1">
    <citation type="journal article" date="2009" name="Int. J. Syst. Evol. Microbiol.">
        <title>Paenibacillus contaminans sp. nov., isolated from a contaminated laboratory plate.</title>
        <authorList>
            <person name="Chou J.H."/>
            <person name="Lee J.H."/>
            <person name="Lin M.C."/>
            <person name="Chang P.S."/>
            <person name="Arun A.B."/>
            <person name="Young C.C."/>
            <person name="Chen W.M."/>
        </authorList>
    </citation>
    <scope>NUCLEOTIDE SEQUENCE [LARGE SCALE GENOMIC DNA]</scope>
    <source>
        <strain evidence="3 4">CKOBP-6</strain>
    </source>
</reference>
<feature type="domain" description="Heparinase II/III-like C-terminal" evidence="2">
    <location>
        <begin position="600"/>
        <end position="662"/>
    </location>
</feature>
<dbReference type="EMBL" id="QMFB01000003">
    <property type="protein sequence ID" value="RAV22108.1"/>
    <property type="molecule type" value="Genomic_DNA"/>
</dbReference>
<evidence type="ECO:0000313" key="3">
    <source>
        <dbReference type="EMBL" id="RAV22108.1"/>
    </source>
</evidence>
<dbReference type="SUPFAM" id="SSF48230">
    <property type="entry name" value="Chondroitin AC/alginate lyase"/>
    <property type="match status" value="1"/>
</dbReference>
<dbReference type="RefSeq" id="WP_113030417.1">
    <property type="nucleotide sequence ID" value="NZ_QMFB01000003.1"/>
</dbReference>
<dbReference type="Pfam" id="PF07940">
    <property type="entry name" value="Hepar_II_III_C"/>
    <property type="match status" value="1"/>
</dbReference>
<comment type="subcellular location">
    <subcellularLocation>
        <location evidence="1">Cell envelope</location>
    </subcellularLocation>
</comment>
<evidence type="ECO:0000256" key="1">
    <source>
        <dbReference type="ARBA" id="ARBA00004196"/>
    </source>
</evidence>
<accession>A0A329MS42</accession>
<dbReference type="InterPro" id="IPR012480">
    <property type="entry name" value="Hepar_II_III_C"/>
</dbReference>
<dbReference type="AlphaFoldDB" id="A0A329MS42"/>
<organism evidence="3 4">
    <name type="scientific">Paenibacillus contaminans</name>
    <dbReference type="NCBI Taxonomy" id="450362"/>
    <lineage>
        <taxon>Bacteria</taxon>
        <taxon>Bacillati</taxon>
        <taxon>Bacillota</taxon>
        <taxon>Bacilli</taxon>
        <taxon>Bacillales</taxon>
        <taxon>Paenibacillaceae</taxon>
        <taxon>Paenibacillus</taxon>
    </lineage>
</organism>
<dbReference type="InterPro" id="IPR008929">
    <property type="entry name" value="Chondroitin_lyas"/>
</dbReference>
<comment type="caution">
    <text evidence="3">The sequence shown here is derived from an EMBL/GenBank/DDBJ whole genome shotgun (WGS) entry which is preliminary data.</text>
</comment>
<dbReference type="GO" id="GO:0030313">
    <property type="term" value="C:cell envelope"/>
    <property type="evidence" value="ECO:0007669"/>
    <property type="project" value="UniProtKB-SubCell"/>
</dbReference>
<dbReference type="Gene3D" id="1.50.10.100">
    <property type="entry name" value="Chondroitin AC/alginate lyase"/>
    <property type="match status" value="1"/>
</dbReference>
<dbReference type="Proteomes" id="UP000250369">
    <property type="component" value="Unassembled WGS sequence"/>
</dbReference>
<keyword evidence="4" id="KW-1185">Reference proteome</keyword>